<evidence type="ECO:0000313" key="6">
    <source>
        <dbReference type="EMBL" id="MFC6016327.1"/>
    </source>
</evidence>
<dbReference type="EMBL" id="JBHSPR010000007">
    <property type="protein sequence ID" value="MFC6016327.1"/>
    <property type="molecule type" value="Genomic_DNA"/>
</dbReference>
<proteinExistence type="predicted"/>
<keyword evidence="7" id="KW-1185">Reference proteome</keyword>
<dbReference type="Pfam" id="PF04542">
    <property type="entry name" value="Sigma70_r2"/>
    <property type="match status" value="1"/>
</dbReference>
<feature type="domain" description="RNA polymerase sigma-70 region 2" evidence="5">
    <location>
        <begin position="33"/>
        <end position="101"/>
    </location>
</feature>
<evidence type="ECO:0000256" key="2">
    <source>
        <dbReference type="ARBA" id="ARBA00023082"/>
    </source>
</evidence>
<dbReference type="InterPro" id="IPR039425">
    <property type="entry name" value="RNA_pol_sigma-70-like"/>
</dbReference>
<reference evidence="7" key="1">
    <citation type="journal article" date="2019" name="Int. J. Syst. Evol. Microbiol.">
        <title>The Global Catalogue of Microorganisms (GCM) 10K type strain sequencing project: providing services to taxonomists for standard genome sequencing and annotation.</title>
        <authorList>
            <consortium name="The Broad Institute Genomics Platform"/>
            <consortium name="The Broad Institute Genome Sequencing Center for Infectious Disease"/>
            <person name="Wu L."/>
            <person name="Ma J."/>
        </authorList>
    </citation>
    <scope>NUCLEOTIDE SEQUENCE [LARGE SCALE GENOMIC DNA]</scope>
    <source>
        <strain evidence="7">ZS-35-S2</strain>
    </source>
</reference>
<dbReference type="InterPro" id="IPR013325">
    <property type="entry name" value="RNA_pol_sigma_r2"/>
</dbReference>
<protein>
    <recommendedName>
        <fullName evidence="5">RNA polymerase sigma-70 region 2 domain-containing protein</fullName>
    </recommendedName>
</protein>
<organism evidence="6 7">
    <name type="scientific">Plantactinospora solaniradicis</name>
    <dbReference type="NCBI Taxonomy" id="1723736"/>
    <lineage>
        <taxon>Bacteria</taxon>
        <taxon>Bacillati</taxon>
        <taxon>Actinomycetota</taxon>
        <taxon>Actinomycetes</taxon>
        <taxon>Micromonosporales</taxon>
        <taxon>Micromonosporaceae</taxon>
        <taxon>Plantactinospora</taxon>
    </lineage>
</organism>
<dbReference type="SUPFAM" id="SSF88946">
    <property type="entry name" value="Sigma2 domain of RNA polymerase sigma factors"/>
    <property type="match status" value="1"/>
</dbReference>
<dbReference type="PANTHER" id="PTHR43133:SF66">
    <property type="entry name" value="ECF RNA POLYMERASE SIGMA FACTOR SIGK"/>
    <property type="match status" value="1"/>
</dbReference>
<evidence type="ECO:0000259" key="5">
    <source>
        <dbReference type="Pfam" id="PF04542"/>
    </source>
</evidence>
<keyword evidence="3" id="KW-0804">Transcription</keyword>
<gene>
    <name evidence="6" type="ORF">ACFP2T_08960</name>
</gene>
<dbReference type="RefSeq" id="WP_377419591.1">
    <property type="nucleotide sequence ID" value="NZ_JBHSPR010000007.1"/>
</dbReference>
<dbReference type="Proteomes" id="UP001596203">
    <property type="component" value="Unassembled WGS sequence"/>
</dbReference>
<evidence type="ECO:0000256" key="1">
    <source>
        <dbReference type="ARBA" id="ARBA00023015"/>
    </source>
</evidence>
<dbReference type="Gene3D" id="1.10.1740.10">
    <property type="match status" value="1"/>
</dbReference>
<dbReference type="PANTHER" id="PTHR43133">
    <property type="entry name" value="RNA POLYMERASE ECF-TYPE SIGMA FACTO"/>
    <property type="match status" value="1"/>
</dbReference>
<dbReference type="InterPro" id="IPR007627">
    <property type="entry name" value="RNA_pol_sigma70_r2"/>
</dbReference>
<feature type="compositionally biased region" description="Polar residues" evidence="4">
    <location>
        <begin position="141"/>
        <end position="152"/>
    </location>
</feature>
<name>A0ABW1K560_9ACTN</name>
<keyword evidence="1" id="KW-0805">Transcription regulation</keyword>
<evidence type="ECO:0000256" key="3">
    <source>
        <dbReference type="ARBA" id="ARBA00023163"/>
    </source>
</evidence>
<evidence type="ECO:0000256" key="4">
    <source>
        <dbReference type="SAM" id="MobiDB-lite"/>
    </source>
</evidence>
<feature type="region of interest" description="Disordered" evidence="4">
    <location>
        <begin position="129"/>
        <end position="152"/>
    </location>
</feature>
<evidence type="ECO:0000313" key="7">
    <source>
        <dbReference type="Proteomes" id="UP001596203"/>
    </source>
</evidence>
<sequence>MPLPPIYVPPAAESLSDLVKRIAERDEAAFGRLYRHLVRPVFAQVRESLGSSARAVPVTRAVFVEVWRLAPVSHGRHDDVLGWVTAIAARRADDHLRELGRRQPTVGTGHDGHLGRALVATLRAPHAYVDPGSALPPGTGRSRNLHQTEVPT</sequence>
<comment type="caution">
    <text evidence="6">The sequence shown here is derived from an EMBL/GenBank/DDBJ whole genome shotgun (WGS) entry which is preliminary data.</text>
</comment>
<keyword evidence="2" id="KW-0731">Sigma factor</keyword>
<accession>A0ABW1K560</accession>